<dbReference type="CDD" id="cd16599">
    <property type="entry name" value="RING-HC_TRIM35_C-IV"/>
    <property type="match status" value="1"/>
</dbReference>
<dbReference type="CDD" id="cd12893">
    <property type="entry name" value="SPRY_PRY_TRIM35"/>
    <property type="match status" value="1"/>
</dbReference>
<sequence>SPCPGWEESDSSVPPPARAAGRLAAPGPHPAPRTPAWAAPLPRRGRPGGGARLQIAKARDIKGKTRRRRLLSPGRGPIAPAMPGDATRPPRKQRRARGCCKRCLPASGPAAAACSGPRAMETRAAAPPAAASPPRASFKEELLCPICYDPFREAVTLGCGHNFCRACVSRSWEHQPRHACPVCKELAAPGDLRANHTLNNLVEMLLREESRGGGPALCAQHRQEARLFCHDDKELVCALCQSGQQHAGHRVRPVAETAQDYRAKWRNMENSLRDKVKDFGTVRRSYESISKHNQVEVARLEDQIRKEFEKLHEFLRGEEKAVLSELREEAQSKRGLVEGKIKKLSEDSDALLREVHQLRADLTEDDVSFLQKHKNRKRRIACTAEEPEAIPPGMLVDVPKFLGSLQYDVWKKMLDIITVVPFSFDPNSAAGWLSISSNLTSITNGSYKLLVDNPERFSSAPCILGSRGFSQGSHVWEVDLGGLTNWRVGVAKERGGGRRWNFHHDARSGFWYIYRLQGADSETCRASNAARSETALRDLKRIRVELDCDEGELSFYDADQKSHIYTFHEQFSGEVFPYFYVGNPKPDTPPGSLRICPLRVLIKEDLPL</sequence>
<gene>
    <name evidence="9" type="primary">TRIM35</name>
    <name evidence="9" type="ORF">G0U57_009269</name>
</gene>
<dbReference type="Gene3D" id="2.60.120.920">
    <property type="match status" value="1"/>
</dbReference>
<dbReference type="PROSITE" id="PS50119">
    <property type="entry name" value="ZF_BBOX"/>
    <property type="match status" value="1"/>
</dbReference>
<dbReference type="Pfam" id="PF13765">
    <property type="entry name" value="PRY"/>
    <property type="match status" value="1"/>
</dbReference>
<protein>
    <submittedName>
        <fullName evidence="9">Tripartite motif containing 35</fullName>
    </submittedName>
</protein>
<evidence type="ECO:0000256" key="5">
    <source>
        <dbReference type="SAM" id="MobiDB-lite"/>
    </source>
</evidence>
<dbReference type="SUPFAM" id="SSF57850">
    <property type="entry name" value="RING/U-box"/>
    <property type="match status" value="1"/>
</dbReference>
<dbReference type="SMART" id="SM00589">
    <property type="entry name" value="PRY"/>
    <property type="match status" value="1"/>
</dbReference>
<dbReference type="EMBL" id="JAHGAV010000241">
    <property type="protein sequence ID" value="KAG6927807.1"/>
    <property type="molecule type" value="Genomic_DNA"/>
</dbReference>
<evidence type="ECO:0000313" key="10">
    <source>
        <dbReference type="Proteomes" id="UP000765507"/>
    </source>
</evidence>
<feature type="region of interest" description="Disordered" evidence="5">
    <location>
        <begin position="1"/>
        <end position="92"/>
    </location>
</feature>
<dbReference type="InterPro" id="IPR001870">
    <property type="entry name" value="B30.2/SPRY"/>
</dbReference>
<keyword evidence="3" id="KW-0862">Zinc</keyword>
<evidence type="ECO:0000256" key="3">
    <source>
        <dbReference type="ARBA" id="ARBA00022833"/>
    </source>
</evidence>
<dbReference type="PANTHER" id="PTHR24103">
    <property type="entry name" value="E3 UBIQUITIN-PROTEIN LIGASE TRIM"/>
    <property type="match status" value="1"/>
</dbReference>
<keyword evidence="1" id="KW-0479">Metal-binding</keyword>
<dbReference type="InterPro" id="IPR006574">
    <property type="entry name" value="PRY"/>
</dbReference>
<dbReference type="Gene3D" id="3.30.40.10">
    <property type="entry name" value="Zinc/RING finger domain, C3HC4 (zinc finger)"/>
    <property type="match status" value="1"/>
</dbReference>
<keyword evidence="10" id="KW-1185">Reference proteome</keyword>
<organism evidence="9 10">
    <name type="scientific">Chelydra serpentina</name>
    <name type="common">Snapping turtle</name>
    <name type="synonym">Testudo serpentina</name>
    <dbReference type="NCBI Taxonomy" id="8475"/>
    <lineage>
        <taxon>Eukaryota</taxon>
        <taxon>Metazoa</taxon>
        <taxon>Chordata</taxon>
        <taxon>Craniata</taxon>
        <taxon>Vertebrata</taxon>
        <taxon>Euteleostomi</taxon>
        <taxon>Archelosauria</taxon>
        <taxon>Testudinata</taxon>
        <taxon>Testudines</taxon>
        <taxon>Cryptodira</taxon>
        <taxon>Durocryptodira</taxon>
        <taxon>Americhelydia</taxon>
        <taxon>Chelydroidea</taxon>
        <taxon>Chelydridae</taxon>
        <taxon>Chelydra</taxon>
    </lineage>
</organism>
<reference evidence="9 10" key="1">
    <citation type="journal article" date="2020" name="G3 (Bethesda)">
        <title>Draft Genome of the Common Snapping Turtle, Chelydra serpentina, a Model for Phenotypic Plasticity in Reptiles.</title>
        <authorList>
            <person name="Das D."/>
            <person name="Singh S.K."/>
            <person name="Bierstedt J."/>
            <person name="Erickson A."/>
            <person name="Galli G.L.J."/>
            <person name="Crossley D.A. 2nd"/>
            <person name="Rhen T."/>
        </authorList>
    </citation>
    <scope>NUCLEOTIDE SEQUENCE [LARGE SCALE GENOMIC DNA]</scope>
    <source>
        <strain evidence="9">KW</strain>
    </source>
</reference>
<dbReference type="InterPro" id="IPR000315">
    <property type="entry name" value="Znf_B-box"/>
</dbReference>
<dbReference type="Pfam" id="PF00622">
    <property type="entry name" value="SPRY"/>
    <property type="match status" value="1"/>
</dbReference>
<dbReference type="InterPro" id="IPR017907">
    <property type="entry name" value="Znf_RING_CS"/>
</dbReference>
<evidence type="ECO:0000256" key="1">
    <source>
        <dbReference type="ARBA" id="ARBA00022723"/>
    </source>
</evidence>
<proteinExistence type="predicted"/>
<dbReference type="InterPro" id="IPR001841">
    <property type="entry name" value="Znf_RING"/>
</dbReference>
<keyword evidence="2 4" id="KW-0863">Zinc-finger</keyword>
<dbReference type="Pfam" id="PF13445">
    <property type="entry name" value="zf-RING_UBOX"/>
    <property type="match status" value="1"/>
</dbReference>
<dbReference type="PROSITE" id="PS00518">
    <property type="entry name" value="ZF_RING_1"/>
    <property type="match status" value="1"/>
</dbReference>
<dbReference type="Gene3D" id="3.30.160.60">
    <property type="entry name" value="Classic Zinc Finger"/>
    <property type="match status" value="1"/>
</dbReference>
<feature type="domain" description="B box-type" evidence="7">
    <location>
        <begin position="213"/>
        <end position="254"/>
    </location>
</feature>
<dbReference type="InterPro" id="IPR043136">
    <property type="entry name" value="B30.2/SPRY_sf"/>
</dbReference>
<dbReference type="SMART" id="SM00336">
    <property type="entry name" value="BBOX"/>
    <property type="match status" value="1"/>
</dbReference>
<evidence type="ECO:0000256" key="4">
    <source>
        <dbReference type="PROSITE-ProRule" id="PRU00024"/>
    </source>
</evidence>
<evidence type="ECO:0000259" key="7">
    <source>
        <dbReference type="PROSITE" id="PS50119"/>
    </source>
</evidence>
<dbReference type="OrthoDB" id="6105938at2759"/>
<dbReference type="InterPro" id="IPR003877">
    <property type="entry name" value="SPRY_dom"/>
</dbReference>
<evidence type="ECO:0000313" key="9">
    <source>
        <dbReference type="EMBL" id="KAG6927807.1"/>
    </source>
</evidence>
<dbReference type="PROSITE" id="PS50089">
    <property type="entry name" value="ZF_RING_2"/>
    <property type="match status" value="1"/>
</dbReference>
<dbReference type="GO" id="GO:0008270">
    <property type="term" value="F:zinc ion binding"/>
    <property type="evidence" value="ECO:0007669"/>
    <property type="project" value="UniProtKB-KW"/>
</dbReference>
<dbReference type="Proteomes" id="UP000765507">
    <property type="component" value="Unassembled WGS sequence"/>
</dbReference>
<evidence type="ECO:0000259" key="6">
    <source>
        <dbReference type="PROSITE" id="PS50089"/>
    </source>
</evidence>
<dbReference type="AlphaFoldDB" id="A0A8T1SGJ8"/>
<dbReference type="PROSITE" id="PS50188">
    <property type="entry name" value="B302_SPRY"/>
    <property type="match status" value="1"/>
</dbReference>
<dbReference type="InterPro" id="IPR013083">
    <property type="entry name" value="Znf_RING/FYVE/PHD"/>
</dbReference>
<dbReference type="SMART" id="SM00184">
    <property type="entry name" value="RING"/>
    <property type="match status" value="1"/>
</dbReference>
<comment type="caution">
    <text evidence="9">The sequence shown here is derived from an EMBL/GenBank/DDBJ whole genome shotgun (WGS) entry which is preliminary data.</text>
</comment>
<dbReference type="InterPro" id="IPR013320">
    <property type="entry name" value="ConA-like_dom_sf"/>
</dbReference>
<dbReference type="SMART" id="SM00449">
    <property type="entry name" value="SPRY"/>
    <property type="match status" value="1"/>
</dbReference>
<name>A0A8T1SGJ8_CHESE</name>
<evidence type="ECO:0000259" key="8">
    <source>
        <dbReference type="PROSITE" id="PS50188"/>
    </source>
</evidence>
<feature type="non-terminal residue" evidence="9">
    <location>
        <position position="608"/>
    </location>
</feature>
<feature type="domain" description="RING-type" evidence="6">
    <location>
        <begin position="144"/>
        <end position="184"/>
    </location>
</feature>
<dbReference type="InterPro" id="IPR003879">
    <property type="entry name" value="Butyrophylin_SPRY"/>
</dbReference>
<dbReference type="Pfam" id="PF00643">
    <property type="entry name" value="zf-B_box"/>
    <property type="match status" value="1"/>
</dbReference>
<evidence type="ECO:0000256" key="2">
    <source>
        <dbReference type="ARBA" id="ARBA00022771"/>
    </source>
</evidence>
<dbReference type="SUPFAM" id="SSF49899">
    <property type="entry name" value="Concanavalin A-like lectins/glucanases"/>
    <property type="match status" value="1"/>
</dbReference>
<feature type="domain" description="B30.2/SPRY" evidence="8">
    <location>
        <begin position="402"/>
        <end position="598"/>
    </location>
</feature>
<dbReference type="InterPro" id="IPR027370">
    <property type="entry name" value="Znf-RING_euk"/>
</dbReference>
<dbReference type="InterPro" id="IPR050143">
    <property type="entry name" value="TRIM/RBCC"/>
</dbReference>
<dbReference type="SUPFAM" id="SSF57845">
    <property type="entry name" value="B-box zinc-binding domain"/>
    <property type="match status" value="1"/>
</dbReference>
<dbReference type="PRINTS" id="PR01407">
    <property type="entry name" value="BUTYPHLNCDUF"/>
</dbReference>
<accession>A0A8T1SGJ8</accession>